<comment type="caution">
    <text evidence="1">The sequence shown here is derived from an EMBL/GenBank/DDBJ whole genome shotgun (WGS) entry which is preliminary data.</text>
</comment>
<evidence type="ECO:0000313" key="2">
    <source>
        <dbReference type="Proteomes" id="UP000887116"/>
    </source>
</evidence>
<dbReference type="AlphaFoldDB" id="A0A8X6JAR0"/>
<keyword evidence="2" id="KW-1185">Reference proteome</keyword>
<gene>
    <name evidence="1" type="ORF">TNCT_81361</name>
</gene>
<organism evidence="1 2">
    <name type="scientific">Trichonephila clavata</name>
    <name type="common">Joro spider</name>
    <name type="synonym">Nephila clavata</name>
    <dbReference type="NCBI Taxonomy" id="2740835"/>
    <lineage>
        <taxon>Eukaryota</taxon>
        <taxon>Metazoa</taxon>
        <taxon>Ecdysozoa</taxon>
        <taxon>Arthropoda</taxon>
        <taxon>Chelicerata</taxon>
        <taxon>Arachnida</taxon>
        <taxon>Araneae</taxon>
        <taxon>Araneomorphae</taxon>
        <taxon>Entelegynae</taxon>
        <taxon>Araneoidea</taxon>
        <taxon>Nephilidae</taxon>
        <taxon>Trichonephila</taxon>
    </lineage>
</organism>
<sequence length="122" mass="14632">MAVVFARAFTCFGMKPKVSKFFGNHSCAIINEFCKLFCRVSPTVPRRRYTSEVLLFWIFSYLWELEQRERERAEHCVCEEESFESYGFLLKRKVLFEKFAMDNAQKVESEWICRKGLLEFQQ</sequence>
<dbReference type="Proteomes" id="UP000887116">
    <property type="component" value="Unassembled WGS sequence"/>
</dbReference>
<name>A0A8X6JAR0_TRICU</name>
<dbReference type="EMBL" id="BMAO01019021">
    <property type="protein sequence ID" value="GFR27840.1"/>
    <property type="molecule type" value="Genomic_DNA"/>
</dbReference>
<proteinExistence type="predicted"/>
<accession>A0A8X6JAR0</accession>
<evidence type="ECO:0000313" key="1">
    <source>
        <dbReference type="EMBL" id="GFR27840.1"/>
    </source>
</evidence>
<protein>
    <submittedName>
        <fullName evidence="1">Uncharacterized protein</fullName>
    </submittedName>
</protein>
<reference evidence="1" key="1">
    <citation type="submission" date="2020-07" db="EMBL/GenBank/DDBJ databases">
        <title>Multicomponent nature underlies the extraordinary mechanical properties of spider dragline silk.</title>
        <authorList>
            <person name="Kono N."/>
            <person name="Nakamura H."/>
            <person name="Mori M."/>
            <person name="Yoshida Y."/>
            <person name="Ohtoshi R."/>
            <person name="Malay A.D."/>
            <person name="Moran D.A.P."/>
            <person name="Tomita M."/>
            <person name="Numata K."/>
            <person name="Arakawa K."/>
        </authorList>
    </citation>
    <scope>NUCLEOTIDE SEQUENCE</scope>
</reference>